<dbReference type="PANTHER" id="PTHR33392:SF6">
    <property type="entry name" value="POLYISOPRENYL-TEICHOIC ACID--PEPTIDOGLYCAN TEICHOIC ACID TRANSFERASE TAGU"/>
    <property type="match status" value="1"/>
</dbReference>
<reference evidence="3 4" key="2">
    <citation type="journal article" date="2010" name="Stand. Genomic Sci.">
        <title>Complete genome sequence of Xylanimonas cellulosilytica type strain (XIL07).</title>
        <authorList>
            <person name="Foster B."/>
            <person name="Pukall R."/>
            <person name="Abt B."/>
            <person name="Nolan M."/>
            <person name="Glavina Del Rio T."/>
            <person name="Chen F."/>
            <person name="Lucas S."/>
            <person name="Tice H."/>
            <person name="Pitluck S."/>
            <person name="Cheng J.-F."/>
            <person name="Chertkov O."/>
            <person name="Brettin T."/>
            <person name="Han C."/>
            <person name="Detter J.C."/>
            <person name="Bruce D."/>
            <person name="Goodwin L."/>
            <person name="Ivanova N."/>
            <person name="Mavromatis K."/>
            <person name="Pati A."/>
            <person name="Mikhailova N."/>
            <person name="Chen A."/>
            <person name="Palaniappan K."/>
            <person name="Land M."/>
            <person name="Hauser L."/>
            <person name="Chang Y.-J."/>
            <person name="Jeffries C.D."/>
            <person name="Chain P."/>
            <person name="Rohde M."/>
            <person name="Goeker M."/>
            <person name="Bristow J."/>
            <person name="Eisen J.A."/>
            <person name="Markowitz V."/>
            <person name="Hugenholtz P."/>
            <person name="Kyrpides N.C."/>
            <person name="Klenk H.-P."/>
            <person name="Lapidus A."/>
        </authorList>
    </citation>
    <scope>NUCLEOTIDE SEQUENCE [LARGE SCALE GENOMIC DNA]</scope>
    <source>
        <strain evidence="4">DSM 15894 / CECT 5975 / LMG 20990 / XIL07</strain>
    </source>
</reference>
<dbReference type="AlphaFoldDB" id="D1BX41"/>
<dbReference type="Proteomes" id="UP000002255">
    <property type="component" value="Chromosome"/>
</dbReference>
<dbReference type="InterPro" id="IPR050922">
    <property type="entry name" value="LytR/CpsA/Psr_CW_biosynth"/>
</dbReference>
<reference evidence="4" key="1">
    <citation type="submission" date="2009-11" db="EMBL/GenBank/DDBJ databases">
        <title>The complete chromosome of Xylanimonas cellulosilytica DSM 15894.</title>
        <authorList>
            <consortium name="US DOE Joint Genome Institute (JGI-PGF)"/>
            <person name="Lucas S."/>
            <person name="Copeland A."/>
            <person name="Lapidus A."/>
            <person name="Glavina del Rio T."/>
            <person name="Dalin E."/>
            <person name="Tice H."/>
            <person name="Bruce D."/>
            <person name="Goodwin L."/>
            <person name="Pitluck S."/>
            <person name="Kyrpides N."/>
            <person name="Mavromatis K."/>
            <person name="Ivanova N."/>
            <person name="Mikhailova N."/>
            <person name="Foster B."/>
            <person name="Clum A."/>
            <person name="Brettin T."/>
            <person name="Detter J.C."/>
            <person name="Han C."/>
            <person name="Larimer F."/>
            <person name="Land M."/>
            <person name="Hauser L."/>
            <person name="Markowitz V."/>
            <person name="Cheng J.F."/>
            <person name="Hugenholtz P."/>
            <person name="Woyke T."/>
            <person name="Wu D."/>
            <person name="Gehrich-Schroeter G."/>
            <person name="Schneider S."/>
            <person name="Pukall S.R."/>
            <person name="Klenk H.P."/>
            <person name="Eisen J.A."/>
        </authorList>
    </citation>
    <scope>NUCLEOTIDE SEQUENCE [LARGE SCALE GENOMIC DNA]</scope>
    <source>
        <strain evidence="4">DSM 15894 / CECT 5975 / LMG 20990 / XIL07</strain>
    </source>
</reference>
<organism evidence="3 4">
    <name type="scientific">Xylanimonas cellulosilytica (strain DSM 15894 / JCM 12276 / CECT 5975 / KCTC 9989 / LMG 20990 / NBRC 107835 / XIL07)</name>
    <dbReference type="NCBI Taxonomy" id="446471"/>
    <lineage>
        <taxon>Bacteria</taxon>
        <taxon>Bacillati</taxon>
        <taxon>Actinomycetota</taxon>
        <taxon>Actinomycetes</taxon>
        <taxon>Micrococcales</taxon>
        <taxon>Promicromonosporaceae</taxon>
        <taxon>Xylanimonas</taxon>
    </lineage>
</organism>
<accession>D1BX41</accession>
<dbReference type="EMBL" id="CP001821">
    <property type="protein sequence ID" value="ACZ31609.1"/>
    <property type="molecule type" value="Genomic_DNA"/>
</dbReference>
<dbReference type="KEGG" id="xce:Xcel_2595"/>
<dbReference type="eggNOG" id="COG1316">
    <property type="taxonomic scope" value="Bacteria"/>
</dbReference>
<keyword evidence="4" id="KW-1185">Reference proteome</keyword>
<dbReference type="HOGENOM" id="CLU_016455_0_1_11"/>
<evidence type="ECO:0000259" key="2">
    <source>
        <dbReference type="Pfam" id="PF03816"/>
    </source>
</evidence>
<evidence type="ECO:0000313" key="4">
    <source>
        <dbReference type="Proteomes" id="UP000002255"/>
    </source>
</evidence>
<evidence type="ECO:0000313" key="3">
    <source>
        <dbReference type="EMBL" id="ACZ31609.1"/>
    </source>
</evidence>
<sequence length="313" mass="32471">MRKGRIVAAVLALVLVLTLAWPVGLLIWANGKITRVDALSGAAGTSGTTWLIAGSDARSLEAESDVTGARADTIMLLHRPSSGPAALISIPRDSFVEIPGRGGNKINAAFAWGGPQLLVQTVEQLSGLTVDHYVEVGFGGVEEIVNAVGGVELCSDLNIEFEPHSQLSWTPGCHTVDGTTALAFSRMRYQDPLGDIGRTDRQRQVIGAIAGELNEPGVLFSPGRQVSLASAGLGAIVTDEDTGIVDLGRLFLAFRAANGDGGVTGTPPIRSLNFRGGNNSGSSVQLDPDLSPAFWRDLAAGDLPPGEVGGMPG</sequence>
<dbReference type="Gene3D" id="3.40.630.190">
    <property type="entry name" value="LCP protein"/>
    <property type="match status" value="1"/>
</dbReference>
<feature type="domain" description="Cell envelope-related transcriptional attenuator" evidence="2">
    <location>
        <begin position="70"/>
        <end position="213"/>
    </location>
</feature>
<protein>
    <submittedName>
        <fullName evidence="3">Cell envelope-related transcriptional attenuator</fullName>
    </submittedName>
</protein>
<comment type="similarity">
    <text evidence="1">Belongs to the LytR/CpsA/Psr (LCP) family.</text>
</comment>
<dbReference type="PANTHER" id="PTHR33392">
    <property type="entry name" value="POLYISOPRENYL-TEICHOIC ACID--PEPTIDOGLYCAN TEICHOIC ACID TRANSFERASE TAGU"/>
    <property type="match status" value="1"/>
</dbReference>
<dbReference type="STRING" id="446471.Xcel_2595"/>
<dbReference type="InterPro" id="IPR004474">
    <property type="entry name" value="LytR_CpsA_psr"/>
</dbReference>
<gene>
    <name evidence="3" type="ordered locus">Xcel_2595</name>
</gene>
<proteinExistence type="inferred from homology"/>
<dbReference type="Pfam" id="PF03816">
    <property type="entry name" value="LytR_cpsA_psr"/>
    <property type="match status" value="1"/>
</dbReference>
<evidence type="ECO:0000256" key="1">
    <source>
        <dbReference type="ARBA" id="ARBA00006068"/>
    </source>
</evidence>
<name>D1BX41_XYLCX</name>
<dbReference type="NCBIfam" id="TIGR00350">
    <property type="entry name" value="lytR_cpsA_psr"/>
    <property type="match status" value="1"/>
</dbReference>